<dbReference type="OrthoDB" id="4187101at2759"/>
<dbReference type="Proteomes" id="UP000242791">
    <property type="component" value="Unassembled WGS sequence"/>
</dbReference>
<reference evidence="2 3" key="1">
    <citation type="submission" date="2015-08" db="EMBL/GenBank/DDBJ databases">
        <title>Emmonsia species relationships and genome sequence.</title>
        <authorList>
            <person name="Cuomo C.A."/>
            <person name="Schwartz I.S."/>
            <person name="Kenyon C."/>
            <person name="De Hoog G.S."/>
            <person name="Govender N.P."/>
            <person name="Botha A."/>
            <person name="Moreno L."/>
            <person name="De Vries M."/>
            <person name="Munoz J.F."/>
            <person name="Stielow J.B."/>
        </authorList>
    </citation>
    <scope>NUCLEOTIDE SEQUENCE [LARGE SCALE GENOMIC DNA]</scope>
    <source>
        <strain evidence="2 3">EI222</strain>
    </source>
</reference>
<evidence type="ECO:0000313" key="2">
    <source>
        <dbReference type="EMBL" id="OJD25383.1"/>
    </source>
</evidence>
<protein>
    <submittedName>
        <fullName evidence="2">Uncharacterized protein</fullName>
    </submittedName>
</protein>
<feature type="region of interest" description="Disordered" evidence="1">
    <location>
        <begin position="165"/>
        <end position="187"/>
    </location>
</feature>
<proteinExistence type="predicted"/>
<accession>A0A1J9RA36</accession>
<dbReference type="VEuPathDB" id="FungiDB:ACJ73_03244"/>
<feature type="compositionally biased region" description="Low complexity" evidence="1">
    <location>
        <begin position="171"/>
        <end position="185"/>
    </location>
</feature>
<name>A0A1J9RA36_9EURO</name>
<dbReference type="AlphaFoldDB" id="A0A1J9RA36"/>
<feature type="region of interest" description="Disordered" evidence="1">
    <location>
        <begin position="79"/>
        <end position="129"/>
    </location>
</feature>
<keyword evidence="3" id="KW-1185">Reference proteome</keyword>
<comment type="caution">
    <text evidence="2">The sequence shown here is derived from an EMBL/GenBank/DDBJ whole genome shotgun (WGS) entry which is preliminary data.</text>
</comment>
<sequence length="221" mass="25347">MLIKLAHRQRVTSTRQRYHRWTDEELNFLAYGRAAAGHMPESKGHTSEERAHRASIVTDSLAVSRNASQIEKYIRSNPIRETRHFSRPLSQPEGNLEAPRSSLVRQERDSSSLKSTNGTADRYSLRPKGPRNYRIAEPRCLVNRLYFPHFVKSYKNHLQSYGAPDKDYIAPSHSPTPDSSDPSPSYVLTPAECLIKPRSLWPGSTPHQPIRTRSFYHFKPV</sequence>
<dbReference type="EMBL" id="LGTZ01000384">
    <property type="protein sequence ID" value="OJD25383.1"/>
    <property type="molecule type" value="Genomic_DNA"/>
</dbReference>
<organism evidence="2 3">
    <name type="scientific">Blastomyces percursus</name>
    <dbReference type="NCBI Taxonomy" id="1658174"/>
    <lineage>
        <taxon>Eukaryota</taxon>
        <taxon>Fungi</taxon>
        <taxon>Dikarya</taxon>
        <taxon>Ascomycota</taxon>
        <taxon>Pezizomycotina</taxon>
        <taxon>Eurotiomycetes</taxon>
        <taxon>Eurotiomycetidae</taxon>
        <taxon>Onygenales</taxon>
        <taxon>Ajellomycetaceae</taxon>
        <taxon>Blastomyces</taxon>
    </lineage>
</organism>
<gene>
    <name evidence="2" type="ORF">ACJ73_03244</name>
</gene>
<evidence type="ECO:0000256" key="1">
    <source>
        <dbReference type="SAM" id="MobiDB-lite"/>
    </source>
</evidence>
<evidence type="ECO:0000313" key="3">
    <source>
        <dbReference type="Proteomes" id="UP000242791"/>
    </source>
</evidence>